<organism evidence="2">
    <name type="scientific">Alexandrium monilatum</name>
    <dbReference type="NCBI Taxonomy" id="311494"/>
    <lineage>
        <taxon>Eukaryota</taxon>
        <taxon>Sar</taxon>
        <taxon>Alveolata</taxon>
        <taxon>Dinophyceae</taxon>
        <taxon>Gonyaulacales</taxon>
        <taxon>Pyrocystaceae</taxon>
        <taxon>Alexandrium</taxon>
    </lineage>
</organism>
<dbReference type="InterPro" id="IPR029052">
    <property type="entry name" value="Metallo-depent_PP-like"/>
</dbReference>
<dbReference type="PANTHER" id="PTHR36492">
    <property type="match status" value="1"/>
</dbReference>
<dbReference type="GO" id="GO:0016787">
    <property type="term" value="F:hydrolase activity"/>
    <property type="evidence" value="ECO:0007669"/>
    <property type="project" value="InterPro"/>
</dbReference>
<dbReference type="PANTHER" id="PTHR36492:SF2">
    <property type="entry name" value="[ACYL-CARRIER-PROTEIN] PHOSPHODIESTERASE PPTH"/>
    <property type="match status" value="1"/>
</dbReference>
<dbReference type="InterPro" id="IPR052963">
    <property type="entry name" value="Pantetheine_PDE"/>
</dbReference>
<dbReference type="Gene3D" id="3.60.21.10">
    <property type="match status" value="1"/>
</dbReference>
<name>A0A7S4VHZ4_9DINO</name>
<dbReference type="Gene3D" id="3.40.250.10">
    <property type="entry name" value="Rhodanese-like domain"/>
    <property type="match status" value="1"/>
</dbReference>
<dbReference type="InterPro" id="IPR036873">
    <property type="entry name" value="Rhodanese-like_dom_sf"/>
</dbReference>
<proteinExistence type="predicted"/>
<dbReference type="Pfam" id="PF00581">
    <property type="entry name" value="Rhodanese"/>
    <property type="match status" value="1"/>
</dbReference>
<dbReference type="InterPro" id="IPR001763">
    <property type="entry name" value="Rhodanese-like_dom"/>
</dbReference>
<sequence length="528" mass="58668">MSGFAFDFDELDQKLPDARRVRVWAVSDVHTDMKQNMVWIANLSTTAHTDDVLVLAGDVSNKVEEVEATLTACKQRFSRVFFVPGNHDLWVGRGKRGSPPPEDSLGRLRRLQGLCRALGVETAPGKVPGVSGGLLVVPLLSWHHPQWDTEPEIEGWGGVRAPEQVVSDFALTAWPEPLSILDGSVAHAVDAVNDEVFDEAELVRNRRSYASVLTFSHFLPRLELNPEKRYLTAPMLAKAVGSSYLKDRVERLRPDMHVFGHTHFGLDMVVDGVRYLQAPLAYPAEREFRATTIALGGFPAPDPRPCLVWDSISGWAPAYRGAWSEYYARHGRRPEVTAVLPQYVATSLTPQSETCRVGWIRGRAPAWLFGPRAHREAEALMAVREVRRLVAKQHELPESVQPQSIEVSDCQKLHMEGKCRILDIRRDADTPANGMRITGSVAMPHPSLTETFPSRPDDELIEFCERLMDHEGPLVIVGLAAACSDCVEAALLLAWLLRLRPRDLRILRGGLRAWVSQGGAVSPALQGH</sequence>
<evidence type="ECO:0000259" key="1">
    <source>
        <dbReference type="PROSITE" id="PS50206"/>
    </source>
</evidence>
<dbReference type="AlphaFoldDB" id="A0A7S4VHZ4"/>
<reference evidence="2" key="1">
    <citation type="submission" date="2021-01" db="EMBL/GenBank/DDBJ databases">
        <authorList>
            <person name="Corre E."/>
            <person name="Pelletier E."/>
            <person name="Niang G."/>
            <person name="Scheremetjew M."/>
            <person name="Finn R."/>
            <person name="Kale V."/>
            <person name="Holt S."/>
            <person name="Cochrane G."/>
            <person name="Meng A."/>
            <person name="Brown T."/>
            <person name="Cohen L."/>
        </authorList>
    </citation>
    <scope>NUCLEOTIDE SEQUENCE</scope>
    <source>
        <strain evidence="2">CCMP3105</strain>
    </source>
</reference>
<dbReference type="Pfam" id="PF00149">
    <property type="entry name" value="Metallophos"/>
    <property type="match status" value="1"/>
</dbReference>
<evidence type="ECO:0000313" key="2">
    <source>
        <dbReference type="EMBL" id="CAE4612102.1"/>
    </source>
</evidence>
<dbReference type="SUPFAM" id="SSF52821">
    <property type="entry name" value="Rhodanese/Cell cycle control phosphatase"/>
    <property type="match status" value="1"/>
</dbReference>
<dbReference type="EMBL" id="HBNR01049180">
    <property type="protein sequence ID" value="CAE4612102.1"/>
    <property type="molecule type" value="Transcribed_RNA"/>
</dbReference>
<dbReference type="InterPro" id="IPR004843">
    <property type="entry name" value="Calcineurin-like_PHP"/>
</dbReference>
<accession>A0A7S4VHZ4</accession>
<protein>
    <recommendedName>
        <fullName evidence="1">Rhodanese domain-containing protein</fullName>
    </recommendedName>
</protein>
<gene>
    <name evidence="2" type="ORF">AMON00008_LOCUS34343</name>
</gene>
<dbReference type="PROSITE" id="PS50206">
    <property type="entry name" value="RHODANESE_3"/>
    <property type="match status" value="1"/>
</dbReference>
<dbReference type="SUPFAM" id="SSF56300">
    <property type="entry name" value="Metallo-dependent phosphatases"/>
    <property type="match status" value="1"/>
</dbReference>
<feature type="domain" description="Rhodanese" evidence="1">
    <location>
        <begin position="415"/>
        <end position="523"/>
    </location>
</feature>